<dbReference type="InterPro" id="IPR050082">
    <property type="entry name" value="RNA_methyltr_RlmE"/>
</dbReference>
<evidence type="ECO:0000256" key="1">
    <source>
        <dbReference type="ARBA" id="ARBA00022490"/>
    </source>
</evidence>
<evidence type="ECO:0000256" key="7">
    <source>
        <dbReference type="PIRSR" id="PIRSR005461-1"/>
    </source>
</evidence>
<keyword evidence="3 6" id="KW-0489">Methyltransferase</keyword>
<feature type="domain" description="Ribosomal RNA methyltransferase FtsJ" evidence="8">
    <location>
        <begin position="26"/>
        <end position="206"/>
    </location>
</feature>
<evidence type="ECO:0000256" key="5">
    <source>
        <dbReference type="ARBA" id="ARBA00022691"/>
    </source>
</evidence>
<dbReference type="GeneID" id="8513315"/>
<keyword evidence="1 6" id="KW-0963">Cytoplasm</keyword>
<feature type="active site" description="Proton acceptor" evidence="6 7">
    <location>
        <position position="163"/>
    </location>
</feature>
<dbReference type="Gene3D" id="3.40.50.150">
    <property type="entry name" value="Vaccinia Virus protein VP39"/>
    <property type="match status" value="1"/>
</dbReference>
<comment type="similarity">
    <text evidence="6">Belongs to the class I-like SAM-binding methyltransferase superfamily. RNA methyltransferase RlmE family.</text>
</comment>
<dbReference type="GO" id="GO:0008650">
    <property type="term" value="F:rRNA (uridine-2'-O-)-methyltransferase activity"/>
    <property type="evidence" value="ECO:0007669"/>
    <property type="project" value="UniProtKB-UniRule"/>
</dbReference>
<feature type="binding site" evidence="6">
    <location>
        <position position="60"/>
    </location>
    <ligand>
        <name>S-adenosyl-L-methionine</name>
        <dbReference type="ChEBI" id="CHEBI:59789"/>
    </ligand>
</feature>
<evidence type="ECO:0000313" key="10">
    <source>
        <dbReference type="Proteomes" id="UP000002063"/>
    </source>
</evidence>
<dbReference type="NCBIfam" id="TIGR00438">
    <property type="entry name" value="rrmJ"/>
    <property type="match status" value="1"/>
</dbReference>
<keyword evidence="10" id="KW-1185">Reference proteome</keyword>
<dbReference type="AlphaFoldDB" id="C9RGY4"/>
<protein>
    <recommendedName>
        <fullName evidence="6">Ribosomal RNA large subunit methyltransferase E</fullName>
        <ecNumber evidence="6">2.1.1.166</ecNumber>
    </recommendedName>
    <alternativeName>
        <fullName evidence="6">23S rRNA Um2552 methyltransferase</fullName>
    </alternativeName>
    <alternativeName>
        <fullName evidence="6">rRNA (uridine-2'-O-)-methyltransferase</fullName>
    </alternativeName>
</protein>
<dbReference type="InterPro" id="IPR002877">
    <property type="entry name" value="RNA_MeTrfase_FtsJ_dom"/>
</dbReference>
<feature type="binding site" evidence="6">
    <location>
        <position position="96"/>
    </location>
    <ligand>
        <name>S-adenosyl-L-methionine</name>
        <dbReference type="ChEBI" id="CHEBI:59789"/>
    </ligand>
</feature>
<evidence type="ECO:0000256" key="4">
    <source>
        <dbReference type="ARBA" id="ARBA00022679"/>
    </source>
</evidence>
<dbReference type="InterPro" id="IPR004512">
    <property type="entry name" value="rRNA_MeTrfase_gammaproteobac"/>
</dbReference>
<feature type="binding site" evidence="6">
    <location>
        <position position="58"/>
    </location>
    <ligand>
        <name>S-adenosyl-L-methionine</name>
        <dbReference type="ChEBI" id="CHEBI:59789"/>
    </ligand>
</feature>
<keyword evidence="2 6" id="KW-0698">rRNA processing</keyword>
<dbReference type="Pfam" id="PF01728">
    <property type="entry name" value="FtsJ"/>
    <property type="match status" value="1"/>
</dbReference>
<reference evidence="9" key="1">
    <citation type="submission" date="2009-10" db="EMBL/GenBank/DDBJ databases">
        <title>Complete sequence of chromosome of Methanocaldococcus vulcanius M7.</title>
        <authorList>
            <consortium name="US DOE Joint Genome Institute"/>
            <person name="Lucas S."/>
            <person name="Copeland A."/>
            <person name="Lapidus A."/>
            <person name="Glavina del Rio T."/>
            <person name="Dalin E."/>
            <person name="Tice H."/>
            <person name="Bruce D."/>
            <person name="Goodwin L."/>
            <person name="Pitluck S."/>
            <person name="Lcollab F.I."/>
            <person name="Brettin T."/>
            <person name="Detter J.C."/>
            <person name="Han C."/>
            <person name="Tapia R."/>
            <person name="Kuske C.R."/>
            <person name="Schmutz J."/>
            <person name="Larimer F."/>
            <person name="Land M."/>
            <person name="Hauser L."/>
            <person name="Kyrpides N."/>
            <person name="Ovchinikova G."/>
            <person name="Sieprawska-Lupa M."/>
            <person name="Whitman W.B."/>
            <person name="Woyke T."/>
        </authorList>
    </citation>
    <scope>NUCLEOTIDE SEQUENCE [LARGE SCALE GENOMIC DNA]</scope>
    <source>
        <strain evidence="9">M7</strain>
    </source>
</reference>
<dbReference type="InterPro" id="IPR015507">
    <property type="entry name" value="rRNA-MeTfrase_E"/>
</dbReference>
<comment type="function">
    <text evidence="6">Specifically methylates the uridine in position 2552 of 23S rRNA at the 2'-O position of the ribose in the fully assembled 50S ribosomal subunit.</text>
</comment>
<dbReference type="eggNOG" id="arCOG00079">
    <property type="taxonomic scope" value="Archaea"/>
</dbReference>
<dbReference type="OrthoDB" id="26307at2157"/>
<evidence type="ECO:0000256" key="2">
    <source>
        <dbReference type="ARBA" id="ARBA00022552"/>
    </source>
</evidence>
<dbReference type="EMBL" id="CP001787">
    <property type="protein sequence ID" value="ACX72836.1"/>
    <property type="molecule type" value="Genomic_DNA"/>
</dbReference>
<evidence type="ECO:0000313" key="9">
    <source>
        <dbReference type="EMBL" id="ACX72836.1"/>
    </source>
</evidence>
<feature type="binding site" evidence="6">
    <location>
        <position position="78"/>
    </location>
    <ligand>
        <name>S-adenosyl-L-methionine</name>
        <dbReference type="ChEBI" id="CHEBI:59789"/>
    </ligand>
</feature>
<feature type="binding site" evidence="6">
    <location>
        <position position="123"/>
    </location>
    <ligand>
        <name>S-adenosyl-L-methionine</name>
        <dbReference type="ChEBI" id="CHEBI:59789"/>
    </ligand>
</feature>
<sequence length="248" mass="28920">MGRKSKRWYLQRKRDFYYKLAKKLQYRSRASFKLMQLNEKFNVIKPRKIILDLGCAPGGWMQVAREIVGDDGFVIGVDLQPVKPFGYDNVVAIKGDFTSEETLNKIRELIPNEEKKVDVVISDASPNISGYWDVDHARSIDLVTTALQIATEMLKERGNFVAKVFYGDMIDDYVKLVKKYFEKVYITKPQASRKESAEVYVIAKRYTGKKWEEKDNIKRERKKESDGELLIKKIKSMRNKEVQNKSDQ</sequence>
<proteinExistence type="inferred from homology"/>
<gene>
    <name evidence="6" type="primary">rlmE</name>
    <name evidence="9" type="ordered locus">Metvu_0978</name>
</gene>
<dbReference type="KEGG" id="mvu:Metvu_0978"/>
<accession>C9RGY4</accession>
<evidence type="ECO:0000256" key="3">
    <source>
        <dbReference type="ARBA" id="ARBA00022603"/>
    </source>
</evidence>
<dbReference type="STRING" id="579137.Metvu_0978"/>
<comment type="subcellular location">
    <subcellularLocation>
        <location evidence="6">Cytoplasm</location>
    </subcellularLocation>
</comment>
<dbReference type="PANTHER" id="PTHR10920">
    <property type="entry name" value="RIBOSOMAL RNA METHYLTRANSFERASE"/>
    <property type="match status" value="1"/>
</dbReference>
<dbReference type="PIRSF" id="PIRSF005461">
    <property type="entry name" value="23S_rRNA_mtase"/>
    <property type="match status" value="1"/>
</dbReference>
<dbReference type="Proteomes" id="UP000002063">
    <property type="component" value="Chromosome"/>
</dbReference>
<organism evidence="9 10">
    <name type="scientific">Methanocaldococcus vulcanius (strain ATCC 700851 / DSM 12094 / M7)</name>
    <name type="common">Methanococcus vulcanius</name>
    <dbReference type="NCBI Taxonomy" id="579137"/>
    <lineage>
        <taxon>Archaea</taxon>
        <taxon>Methanobacteriati</taxon>
        <taxon>Methanobacteriota</taxon>
        <taxon>Methanomada group</taxon>
        <taxon>Methanococci</taxon>
        <taxon>Methanococcales</taxon>
        <taxon>Methanocaldococcaceae</taxon>
        <taxon>Methanocaldococcus</taxon>
    </lineage>
</organism>
<evidence type="ECO:0000256" key="6">
    <source>
        <dbReference type="HAMAP-Rule" id="MF_01547"/>
    </source>
</evidence>
<dbReference type="HOGENOM" id="CLU_009422_4_4_2"/>
<evidence type="ECO:0000259" key="8">
    <source>
        <dbReference type="Pfam" id="PF01728"/>
    </source>
</evidence>
<dbReference type="RefSeq" id="WP_015733056.1">
    <property type="nucleotide sequence ID" value="NC_013407.1"/>
</dbReference>
<dbReference type="EC" id="2.1.1.166" evidence="6"/>
<name>C9RGY4_METVM</name>
<dbReference type="PANTHER" id="PTHR10920:SF13">
    <property type="entry name" value="PRE-RRNA 2'-O-RIBOSE RNA METHYLTRANSFERASE FTSJ3"/>
    <property type="match status" value="1"/>
</dbReference>
<dbReference type="GO" id="GO:0005737">
    <property type="term" value="C:cytoplasm"/>
    <property type="evidence" value="ECO:0007669"/>
    <property type="project" value="UniProtKB-SubCell"/>
</dbReference>
<keyword evidence="5 6" id="KW-0949">S-adenosyl-L-methionine</keyword>
<keyword evidence="4 6" id="KW-0808">Transferase</keyword>
<comment type="catalytic activity">
    <reaction evidence="6">
        <text>uridine(2552) in 23S rRNA + S-adenosyl-L-methionine = 2'-O-methyluridine(2552) in 23S rRNA + S-adenosyl-L-homocysteine + H(+)</text>
        <dbReference type="Rhea" id="RHEA:42720"/>
        <dbReference type="Rhea" id="RHEA-COMP:10202"/>
        <dbReference type="Rhea" id="RHEA-COMP:10203"/>
        <dbReference type="ChEBI" id="CHEBI:15378"/>
        <dbReference type="ChEBI" id="CHEBI:57856"/>
        <dbReference type="ChEBI" id="CHEBI:59789"/>
        <dbReference type="ChEBI" id="CHEBI:65315"/>
        <dbReference type="ChEBI" id="CHEBI:74478"/>
        <dbReference type="EC" id="2.1.1.166"/>
    </reaction>
</comment>
<dbReference type="HAMAP" id="MF_01547">
    <property type="entry name" value="RNA_methyltr_E"/>
    <property type="match status" value="1"/>
</dbReference>
<dbReference type="SUPFAM" id="SSF53335">
    <property type="entry name" value="S-adenosyl-L-methionine-dependent methyltransferases"/>
    <property type="match status" value="1"/>
</dbReference>
<dbReference type="InterPro" id="IPR029063">
    <property type="entry name" value="SAM-dependent_MTases_sf"/>
</dbReference>